<feature type="region of interest" description="Disordered" evidence="1">
    <location>
        <begin position="50"/>
        <end position="77"/>
    </location>
</feature>
<dbReference type="RefSeq" id="WP_126505077.1">
    <property type="nucleotide sequence ID" value="NZ_RXNV01000002.1"/>
</dbReference>
<name>A0A3S0RPS1_9GAMM</name>
<organism evidence="3 4">
    <name type="scientific">Shewanella atlantica</name>
    <dbReference type="NCBI Taxonomy" id="271099"/>
    <lineage>
        <taxon>Bacteria</taxon>
        <taxon>Pseudomonadati</taxon>
        <taxon>Pseudomonadota</taxon>
        <taxon>Gammaproteobacteria</taxon>
        <taxon>Alteromonadales</taxon>
        <taxon>Shewanellaceae</taxon>
        <taxon>Shewanella</taxon>
    </lineage>
</organism>
<dbReference type="OrthoDB" id="9975230at2"/>
<proteinExistence type="predicted"/>
<protein>
    <submittedName>
        <fullName evidence="3">Uncharacterized protein</fullName>
    </submittedName>
</protein>
<sequence>MVPLMQASVAPAVVNANTPMNNSWFGGVNDFLSVGLDSYMKWEQIQKVKDAGGSGQDELSKTVQTPSPASATTAPNPAADLREQMAQGLQIGTGTLAAVVGGVVVLYWLSRK</sequence>
<comment type="caution">
    <text evidence="3">The sequence shown here is derived from an EMBL/GenBank/DDBJ whole genome shotgun (WGS) entry which is preliminary data.</text>
</comment>
<dbReference type="EMBL" id="RXNV01000002">
    <property type="protein sequence ID" value="RTR33523.1"/>
    <property type="molecule type" value="Genomic_DNA"/>
</dbReference>
<accession>A0A3S0RPS1</accession>
<evidence type="ECO:0000256" key="1">
    <source>
        <dbReference type="SAM" id="MobiDB-lite"/>
    </source>
</evidence>
<keyword evidence="4" id="KW-1185">Reference proteome</keyword>
<evidence type="ECO:0000313" key="3">
    <source>
        <dbReference type="EMBL" id="RTR33523.1"/>
    </source>
</evidence>
<keyword evidence="2" id="KW-0472">Membrane</keyword>
<dbReference type="AlphaFoldDB" id="A0A3S0RPS1"/>
<gene>
    <name evidence="3" type="ORF">EKG39_07310</name>
</gene>
<evidence type="ECO:0000313" key="4">
    <source>
        <dbReference type="Proteomes" id="UP000282060"/>
    </source>
</evidence>
<keyword evidence="2" id="KW-0812">Transmembrane</keyword>
<evidence type="ECO:0000256" key="2">
    <source>
        <dbReference type="SAM" id="Phobius"/>
    </source>
</evidence>
<feature type="transmembrane region" description="Helical" evidence="2">
    <location>
        <begin position="89"/>
        <end position="109"/>
    </location>
</feature>
<feature type="compositionally biased region" description="Low complexity" evidence="1">
    <location>
        <begin position="65"/>
        <end position="77"/>
    </location>
</feature>
<dbReference type="Proteomes" id="UP000282060">
    <property type="component" value="Unassembled WGS sequence"/>
</dbReference>
<keyword evidence="2" id="KW-1133">Transmembrane helix</keyword>
<reference evidence="3 4" key="1">
    <citation type="submission" date="2018-12" db="EMBL/GenBank/DDBJ databases">
        <authorList>
            <person name="Yu L."/>
        </authorList>
    </citation>
    <scope>NUCLEOTIDE SEQUENCE [LARGE SCALE GENOMIC DNA]</scope>
    <source>
        <strain evidence="3 4">HAW-EB5</strain>
    </source>
</reference>